<gene>
    <name evidence="4" type="ORF">Ctob_011531</name>
</gene>
<reference evidence="5" key="1">
    <citation type="journal article" date="2015" name="PLoS Genet.">
        <title>Genome Sequence and Transcriptome Analyses of Chrysochromulina tobin: Metabolic Tools for Enhanced Algal Fitness in the Prominent Order Prymnesiales (Haptophyceae).</title>
        <authorList>
            <person name="Hovde B.T."/>
            <person name="Deodato C.R."/>
            <person name="Hunsperger H.M."/>
            <person name="Ryken S.A."/>
            <person name="Yost W."/>
            <person name="Jha R.K."/>
            <person name="Patterson J."/>
            <person name="Monnat R.J. Jr."/>
            <person name="Barlow S.B."/>
            <person name="Starkenburg S.R."/>
            <person name="Cattolico R.A."/>
        </authorList>
    </citation>
    <scope>NUCLEOTIDE SEQUENCE</scope>
    <source>
        <strain evidence="5">CCMP291</strain>
    </source>
</reference>
<keyword evidence="1" id="KW-0408">Iron</keyword>
<comment type="caution">
    <text evidence="4">The sequence shown here is derived from an EMBL/GenBank/DDBJ whole genome shotgun (WGS) entry which is preliminary data.</text>
</comment>
<feature type="compositionally biased region" description="Basic residues" evidence="2">
    <location>
        <begin position="351"/>
        <end position="363"/>
    </location>
</feature>
<keyword evidence="5" id="KW-1185">Reference proteome</keyword>
<keyword evidence="1" id="KW-0560">Oxidoreductase</keyword>
<comment type="similarity">
    <text evidence="1">Belongs to the iron/ascorbate-dependent oxidoreductase family.</text>
</comment>
<evidence type="ECO:0000256" key="1">
    <source>
        <dbReference type="RuleBase" id="RU003682"/>
    </source>
</evidence>
<organism evidence="4 5">
    <name type="scientific">Chrysochromulina tobinii</name>
    <dbReference type="NCBI Taxonomy" id="1460289"/>
    <lineage>
        <taxon>Eukaryota</taxon>
        <taxon>Haptista</taxon>
        <taxon>Haptophyta</taxon>
        <taxon>Prymnesiophyceae</taxon>
        <taxon>Prymnesiales</taxon>
        <taxon>Chrysochromulinaceae</taxon>
        <taxon>Chrysochromulina</taxon>
    </lineage>
</organism>
<keyword evidence="1" id="KW-0479">Metal-binding</keyword>
<dbReference type="EMBL" id="JWZX01003139">
    <property type="protein sequence ID" value="KOO23974.1"/>
    <property type="molecule type" value="Genomic_DNA"/>
</dbReference>
<dbReference type="Proteomes" id="UP000037460">
    <property type="component" value="Unassembled WGS sequence"/>
</dbReference>
<evidence type="ECO:0000256" key="2">
    <source>
        <dbReference type="SAM" id="MobiDB-lite"/>
    </source>
</evidence>
<dbReference type="Gene3D" id="2.60.120.330">
    <property type="entry name" value="B-lactam Antibiotic, Isopenicillin N Synthase, Chain"/>
    <property type="match status" value="1"/>
</dbReference>
<dbReference type="GO" id="GO:0046872">
    <property type="term" value="F:metal ion binding"/>
    <property type="evidence" value="ECO:0007669"/>
    <property type="project" value="UniProtKB-KW"/>
</dbReference>
<dbReference type="GO" id="GO:0016491">
    <property type="term" value="F:oxidoreductase activity"/>
    <property type="evidence" value="ECO:0007669"/>
    <property type="project" value="UniProtKB-KW"/>
</dbReference>
<dbReference type="AlphaFoldDB" id="A0A0M0JBN7"/>
<dbReference type="SUPFAM" id="SSF51197">
    <property type="entry name" value="Clavaminate synthase-like"/>
    <property type="match status" value="1"/>
</dbReference>
<protein>
    <recommendedName>
        <fullName evidence="3">Fe2OG dioxygenase domain-containing protein</fullName>
    </recommendedName>
</protein>
<evidence type="ECO:0000313" key="4">
    <source>
        <dbReference type="EMBL" id="KOO23974.1"/>
    </source>
</evidence>
<feature type="domain" description="Fe2OG dioxygenase" evidence="3">
    <location>
        <begin position="176"/>
        <end position="277"/>
    </location>
</feature>
<dbReference type="InterPro" id="IPR005123">
    <property type="entry name" value="Oxoglu/Fe-dep_dioxygenase_dom"/>
</dbReference>
<accession>A0A0M0JBN7</accession>
<feature type="region of interest" description="Disordered" evidence="2">
    <location>
        <begin position="318"/>
        <end position="483"/>
    </location>
</feature>
<dbReference type="PROSITE" id="PS51471">
    <property type="entry name" value="FE2OG_OXY"/>
    <property type="match status" value="1"/>
</dbReference>
<evidence type="ECO:0000259" key="3">
    <source>
        <dbReference type="PROSITE" id="PS51471"/>
    </source>
</evidence>
<feature type="compositionally biased region" description="Basic and acidic residues" evidence="2">
    <location>
        <begin position="373"/>
        <end position="398"/>
    </location>
</feature>
<evidence type="ECO:0000313" key="5">
    <source>
        <dbReference type="Proteomes" id="UP000037460"/>
    </source>
</evidence>
<name>A0A0M0JBN7_9EUKA</name>
<dbReference type="InterPro" id="IPR027443">
    <property type="entry name" value="IPNS-like_sf"/>
</dbReference>
<dbReference type="OrthoDB" id="420380at2759"/>
<feature type="compositionally biased region" description="Basic and acidic residues" evidence="2">
    <location>
        <begin position="408"/>
        <end position="428"/>
    </location>
</feature>
<sequence length="483" mass="54182">MDLCRALEAPPREVVAAQPCFTERNDTLTWTSEAIRSLQRDGFAVIKLTPPEAAAVHEMLDAAQQAFEDSVEMRALRISDEQLDDLDSRDGYVCDRVREWLELHHFGSHPFGKLEDHPKASRFLETALTFASICEARCTQALAALATAIGGGGAAQLRALVDGAERARAEDRPRETISPMVRVYKYHGVLNERDGDPHYDMGLLTLIPKSSSPGLEIQPKGSAEWVPIETTMGADEAILFGGMTLARICNSAGVHALHHRILTHGRVRISAPYFQRAATHVFLAATPKHPEEMVGQYNHRLRQVDNDELRSDGSVQFCKSRRRYSPPAERPHADRSLADCSSAHRSSGTRPSRRNGFRNGRAHRSIDRWSSPRAERHTDWQMDRRADRHAERRSDRHGSGWYTLSDSRSVDGRHGGRCADDHNWRSCEMRSSSWESSPMEAAQRDETFSRPEAYPNSSRTWDNTWDAGSEEGTSEAPSEGARH</sequence>
<proteinExistence type="inferred from homology"/>